<accession>G0U3K1</accession>
<evidence type="ECO:0000313" key="2">
    <source>
        <dbReference type="EMBL" id="CCC50858.1"/>
    </source>
</evidence>
<sequence>MPTTTGSSARSTSGGFGSPTRLGVQYTDEEERSLYNKISTLNGYTFEVPPVNRFHSKTAESKFVQLTGSLHPRFEAEKFDSLRERLQVGDKKTKESGMQAIALLYAEFLGINFLKAKNIDYAELERCFYPSHLPSYAAALRTVGLKKPLWWRQGMFASLENISRLPLARCNLQKETAMSFEEWYSLFWNYYTPFNTLAYLLMVTAQSTFFNKELIDSTAEYVAYRHSLIEDPAAKRAPILFLGSRTGKFGGLLNRTGRIPVPVIHTHSKPNTNPYLLVIPSSKEPEFKPHPIIKMKDQDALEKYEPSIVLMSDMIMNSDPTAMIRRIGSVREYIYFGTPDSYIEGNAWETWGCFRYRERDADPVPSYARENWIKLRLPHLSRWMIYKTDSDMQMGNGAVTTWTRRPLQPTFHSKMSWRLARLKPFY</sequence>
<reference evidence="2" key="1">
    <citation type="journal article" date="2012" name="Proc. Natl. Acad. Sci. U.S.A.">
        <title>Antigenic diversity is generated by distinct evolutionary mechanisms in African trypanosome species.</title>
        <authorList>
            <person name="Jackson A.P."/>
            <person name="Berry A."/>
            <person name="Aslett M."/>
            <person name="Allison H.C."/>
            <person name="Burton P."/>
            <person name="Vavrova-Anderson J."/>
            <person name="Brown R."/>
            <person name="Browne H."/>
            <person name="Corton N."/>
            <person name="Hauser H."/>
            <person name="Gamble J."/>
            <person name="Gilderthorp R."/>
            <person name="Marcello L."/>
            <person name="McQuillan J."/>
            <person name="Otto T.D."/>
            <person name="Quail M.A."/>
            <person name="Sanders M.J."/>
            <person name="van Tonder A."/>
            <person name="Ginger M.L."/>
            <person name="Field M.C."/>
            <person name="Barry J.D."/>
            <person name="Hertz-Fowler C."/>
            <person name="Berriman M."/>
        </authorList>
    </citation>
    <scope>NUCLEOTIDE SEQUENCE</scope>
    <source>
        <strain evidence="2">Y486</strain>
    </source>
</reference>
<proteinExistence type="predicted"/>
<protein>
    <submittedName>
        <fullName evidence="2">Uncharacterized protein</fullName>
    </submittedName>
</protein>
<name>G0U3K1_TRYVY</name>
<feature type="region of interest" description="Disordered" evidence="1">
    <location>
        <begin position="1"/>
        <end position="23"/>
    </location>
</feature>
<dbReference type="OMA" id="VNRFHSK"/>
<organism evidence="2">
    <name type="scientific">Trypanosoma vivax (strain Y486)</name>
    <dbReference type="NCBI Taxonomy" id="1055687"/>
    <lineage>
        <taxon>Eukaryota</taxon>
        <taxon>Discoba</taxon>
        <taxon>Euglenozoa</taxon>
        <taxon>Kinetoplastea</taxon>
        <taxon>Metakinetoplastina</taxon>
        <taxon>Trypanosomatida</taxon>
        <taxon>Trypanosomatidae</taxon>
        <taxon>Trypanosoma</taxon>
        <taxon>Duttonella</taxon>
    </lineage>
</organism>
<feature type="compositionally biased region" description="Low complexity" evidence="1">
    <location>
        <begin position="1"/>
        <end position="13"/>
    </location>
</feature>
<dbReference type="EMBL" id="HE573025">
    <property type="protein sequence ID" value="CCC50858.1"/>
    <property type="molecule type" value="Genomic_DNA"/>
</dbReference>
<dbReference type="VEuPathDB" id="TriTrypDB:TvY486_0906790"/>
<evidence type="ECO:0000256" key="1">
    <source>
        <dbReference type="SAM" id="MobiDB-lite"/>
    </source>
</evidence>
<dbReference type="AlphaFoldDB" id="G0U3K1"/>
<gene>
    <name evidence="2" type="ORF">TVY486_0906790</name>
</gene>